<reference evidence="3 4" key="1">
    <citation type="submission" date="2020-05" db="EMBL/GenBank/DDBJ databases">
        <title>Complete genome sequence of Gemmatimonas greenlandica TET16.</title>
        <authorList>
            <person name="Zeng Y."/>
        </authorList>
    </citation>
    <scope>NUCLEOTIDE SEQUENCE [LARGE SCALE GENOMIC DNA]</scope>
    <source>
        <strain evidence="3 4">TET16</strain>
    </source>
</reference>
<dbReference type="Gene3D" id="3.90.1300.10">
    <property type="entry name" value="Amidase signature (AS) domain"/>
    <property type="match status" value="1"/>
</dbReference>
<accession>A0A6M4IJR4</accession>
<evidence type="ECO:0000313" key="4">
    <source>
        <dbReference type="Proteomes" id="UP000500938"/>
    </source>
</evidence>
<dbReference type="SUPFAM" id="SSF75304">
    <property type="entry name" value="Amidase signature (AS) enzymes"/>
    <property type="match status" value="1"/>
</dbReference>
<feature type="chain" id="PRO_5026777214" evidence="1">
    <location>
        <begin position="26"/>
        <end position="518"/>
    </location>
</feature>
<dbReference type="PANTHER" id="PTHR42678:SF34">
    <property type="entry name" value="OS04G0183300 PROTEIN"/>
    <property type="match status" value="1"/>
</dbReference>
<proteinExistence type="predicted"/>
<evidence type="ECO:0000313" key="3">
    <source>
        <dbReference type="EMBL" id="QJR34305.1"/>
    </source>
</evidence>
<dbReference type="RefSeq" id="WP_171223731.1">
    <property type="nucleotide sequence ID" value="NZ_CP053085.1"/>
</dbReference>
<dbReference type="KEGG" id="ggr:HKW67_01595"/>
<dbReference type="InterPro" id="IPR036928">
    <property type="entry name" value="AS_sf"/>
</dbReference>
<dbReference type="EMBL" id="CP053085">
    <property type="protein sequence ID" value="QJR34305.1"/>
    <property type="molecule type" value="Genomic_DNA"/>
</dbReference>
<feature type="signal peptide" evidence="1">
    <location>
        <begin position="1"/>
        <end position="25"/>
    </location>
</feature>
<feature type="domain" description="Amidase" evidence="2">
    <location>
        <begin position="54"/>
        <end position="496"/>
    </location>
</feature>
<evidence type="ECO:0000259" key="2">
    <source>
        <dbReference type="Pfam" id="PF01425"/>
    </source>
</evidence>
<dbReference type="PANTHER" id="PTHR42678">
    <property type="entry name" value="AMIDASE"/>
    <property type="match status" value="1"/>
</dbReference>
<dbReference type="InterPro" id="IPR023631">
    <property type="entry name" value="Amidase_dom"/>
</dbReference>
<dbReference type="AlphaFoldDB" id="A0A6M4IJR4"/>
<evidence type="ECO:0000256" key="1">
    <source>
        <dbReference type="SAM" id="SignalP"/>
    </source>
</evidence>
<name>A0A6M4IJR4_9BACT</name>
<sequence>MPRHAQLATALLFAAASATSLSAQSARRPFRIEEATIAQIHAAFKAKTLTCRALTKAYLDRIEALDKRGPAINAIILVNPDALAVADSLDKRYATGGPTGPLHCVPMIVKDNFETVGMQTTGGSLALEGWKPLQDATMVRQIKHAGAIVLAKSNLAEWAFTPYETVSSILPGYTHNPYALDRVTAGSSGGTAAAVAASFGAVGLGTDTGNSIRGPSAHQALVGIRSTMGLTSRAGVIPLNASSDVAGPMARTVADAVAVFDVVVGSDPADSVTAPADAKRSASYAAFLVRGALKGARIGILRQAYERPTLDPEVQRVFERAVADLQAQGAVIVEARVDSLDAIQRRQQGGCNRFKADLERYFVARGSNAPVKTIDEVLRSRKFHPTVEQRLRDAAQSTEMPEASAGCQSRERVRSALRDAVLQMMDSLKIDAAIYPTWSNPPRLIGDLNTPHGDNSQLFSPSTGFPAITMPMGYTRDNRLPAGVSFLGRPWSEARLIQLVYDYEQATKHRRAPVLQAR</sequence>
<gene>
    <name evidence="3" type="ORF">HKW67_01595</name>
</gene>
<dbReference type="Proteomes" id="UP000500938">
    <property type="component" value="Chromosome"/>
</dbReference>
<keyword evidence="4" id="KW-1185">Reference proteome</keyword>
<keyword evidence="1" id="KW-0732">Signal</keyword>
<protein>
    <submittedName>
        <fullName evidence="3">Amidase</fullName>
    </submittedName>
</protein>
<dbReference type="Pfam" id="PF01425">
    <property type="entry name" value="Amidase"/>
    <property type="match status" value="1"/>
</dbReference>
<organism evidence="3 4">
    <name type="scientific">Gemmatimonas groenlandica</name>
    <dbReference type="NCBI Taxonomy" id="2732249"/>
    <lineage>
        <taxon>Bacteria</taxon>
        <taxon>Pseudomonadati</taxon>
        <taxon>Gemmatimonadota</taxon>
        <taxon>Gemmatimonadia</taxon>
        <taxon>Gemmatimonadales</taxon>
        <taxon>Gemmatimonadaceae</taxon>
        <taxon>Gemmatimonas</taxon>
    </lineage>
</organism>